<organism evidence="10 11">
    <name type="scientific">Monoraphidium neglectum</name>
    <dbReference type="NCBI Taxonomy" id="145388"/>
    <lineage>
        <taxon>Eukaryota</taxon>
        <taxon>Viridiplantae</taxon>
        <taxon>Chlorophyta</taxon>
        <taxon>core chlorophytes</taxon>
        <taxon>Chlorophyceae</taxon>
        <taxon>CS clade</taxon>
        <taxon>Sphaeropleales</taxon>
        <taxon>Selenastraceae</taxon>
        <taxon>Monoraphidium</taxon>
    </lineage>
</organism>
<protein>
    <submittedName>
        <fullName evidence="10">Sugar transport protein 5</fullName>
    </submittedName>
</protein>
<dbReference type="RefSeq" id="XP_013906271.1">
    <property type="nucleotide sequence ID" value="XM_014050817.1"/>
</dbReference>
<dbReference type="PROSITE" id="PS00217">
    <property type="entry name" value="SUGAR_TRANSPORT_2"/>
    <property type="match status" value="1"/>
</dbReference>
<proteinExistence type="inferred from homology"/>
<dbReference type="SUPFAM" id="SSF103473">
    <property type="entry name" value="MFS general substrate transporter"/>
    <property type="match status" value="1"/>
</dbReference>
<dbReference type="GO" id="GO:0016020">
    <property type="term" value="C:membrane"/>
    <property type="evidence" value="ECO:0007669"/>
    <property type="project" value="UniProtKB-SubCell"/>
</dbReference>
<keyword evidence="3" id="KW-0813">Transport</keyword>
<dbReference type="Proteomes" id="UP000054498">
    <property type="component" value="Unassembled WGS sequence"/>
</dbReference>
<dbReference type="GO" id="GO:0015144">
    <property type="term" value="F:carbohydrate transmembrane transporter activity"/>
    <property type="evidence" value="ECO:0007669"/>
    <property type="project" value="InterPro"/>
</dbReference>
<feature type="transmembrane region" description="Helical" evidence="8">
    <location>
        <begin position="300"/>
        <end position="321"/>
    </location>
</feature>
<keyword evidence="4 8" id="KW-0812">Transmembrane</keyword>
<evidence type="ECO:0000256" key="4">
    <source>
        <dbReference type="ARBA" id="ARBA00022692"/>
    </source>
</evidence>
<feature type="transmembrane region" description="Helical" evidence="8">
    <location>
        <begin position="341"/>
        <end position="358"/>
    </location>
</feature>
<feature type="transmembrane region" description="Helical" evidence="8">
    <location>
        <begin position="472"/>
        <end position="503"/>
    </location>
</feature>
<gene>
    <name evidence="10" type="ORF">MNEG_0706</name>
</gene>
<dbReference type="Gene3D" id="1.20.1250.20">
    <property type="entry name" value="MFS general substrate transporter like domains"/>
    <property type="match status" value="1"/>
</dbReference>
<keyword evidence="11" id="KW-1185">Reference proteome</keyword>
<dbReference type="PANTHER" id="PTHR23500:SF357">
    <property type="entry name" value="IP12678P"/>
    <property type="match status" value="1"/>
</dbReference>
<evidence type="ECO:0000313" key="10">
    <source>
        <dbReference type="EMBL" id="KIZ07252.1"/>
    </source>
</evidence>
<reference evidence="10 11" key="1">
    <citation type="journal article" date="2013" name="BMC Genomics">
        <title>Reconstruction of the lipid metabolism for the microalga Monoraphidium neglectum from its genome sequence reveals characteristics suitable for biofuel production.</title>
        <authorList>
            <person name="Bogen C."/>
            <person name="Al-Dilaimi A."/>
            <person name="Albersmeier A."/>
            <person name="Wichmann J."/>
            <person name="Grundmann M."/>
            <person name="Rupp O."/>
            <person name="Lauersen K.J."/>
            <person name="Blifernez-Klassen O."/>
            <person name="Kalinowski J."/>
            <person name="Goesmann A."/>
            <person name="Mussgnug J.H."/>
            <person name="Kruse O."/>
        </authorList>
    </citation>
    <scope>NUCLEOTIDE SEQUENCE [LARGE SCALE GENOMIC DNA]</scope>
    <source>
        <strain evidence="10 11">SAG 48.87</strain>
    </source>
</reference>
<dbReference type="STRING" id="145388.A0A0D2N4N6"/>
<dbReference type="InterPro" id="IPR045262">
    <property type="entry name" value="STP/PLT_plant"/>
</dbReference>
<dbReference type="OrthoDB" id="5141738at2759"/>
<comment type="subcellular location">
    <subcellularLocation>
        <location evidence="1">Membrane</location>
        <topology evidence="1">Multi-pass membrane protein</topology>
    </subcellularLocation>
</comment>
<evidence type="ECO:0000256" key="1">
    <source>
        <dbReference type="ARBA" id="ARBA00004141"/>
    </source>
</evidence>
<evidence type="ECO:0000256" key="2">
    <source>
        <dbReference type="ARBA" id="ARBA00010992"/>
    </source>
</evidence>
<dbReference type="Pfam" id="PF00083">
    <property type="entry name" value="Sugar_tr"/>
    <property type="match status" value="1"/>
</dbReference>
<evidence type="ECO:0000256" key="6">
    <source>
        <dbReference type="ARBA" id="ARBA00023136"/>
    </source>
</evidence>
<keyword evidence="10" id="KW-0762">Sugar transport</keyword>
<dbReference type="InterPro" id="IPR005828">
    <property type="entry name" value="MFS_sugar_transport-like"/>
</dbReference>
<feature type="transmembrane region" description="Helical" evidence="8">
    <location>
        <begin position="186"/>
        <end position="206"/>
    </location>
</feature>
<feature type="transmembrane region" description="Helical" evidence="8">
    <location>
        <begin position="96"/>
        <end position="116"/>
    </location>
</feature>
<accession>A0A0D2N4N6</accession>
<evidence type="ECO:0000256" key="5">
    <source>
        <dbReference type="ARBA" id="ARBA00022989"/>
    </source>
</evidence>
<evidence type="ECO:0000256" key="7">
    <source>
        <dbReference type="SAM" id="MobiDB-lite"/>
    </source>
</evidence>
<dbReference type="KEGG" id="mng:MNEG_0706"/>
<dbReference type="InterPro" id="IPR005829">
    <property type="entry name" value="Sugar_transporter_CS"/>
</dbReference>
<feature type="domain" description="Major facilitator superfamily (MFS) profile" evidence="9">
    <location>
        <begin position="36"/>
        <end position="507"/>
    </location>
</feature>
<keyword evidence="6 8" id="KW-0472">Membrane</keyword>
<name>A0A0D2N4N6_9CHLO</name>
<evidence type="ECO:0000259" key="9">
    <source>
        <dbReference type="PROSITE" id="PS50850"/>
    </source>
</evidence>
<sequence>MGVSGDNVASVGDCSTSSSTSGASNWSGFNAALGRASAAACLCSLTTGWTFGIWGGLTAMPAFAAAFFPRSTAGGGSGSSSSGGSGAAYCMFEDPLLSLGNSIIYLTALPALAAAARLTHARGRKPTMWGIAALQIAGAAAGAAAPNLASVFVSRALLGAAMGCSFQAPTMLLSEVLPRHLRGAGMYTYNLFMLLGFLISAVANQALHVLPWGWRLSVGLMAAPGLALAALLPWVAESPQAMLQRGDEEGAEQALVTLRPPGSDISSELSQIRAAAARAAALAGGRQRAKAMLCDHHPELAASVLYPLVLILTGLTVLSSWTPNLLLALGADPGFALKGNTIMMAAGLAAAIPTVIVVERTGRRTLLAAGGAVITASMAILAALLAVYLPASSDSTTASGQPLQQQQQRQPPAALLPVAVVLLCINRIAMSITLQPLAATVPAEVQPLQLRSDFSSLTTGVRNLSGFFVTQFALPLLCAAHWGLFLVFGGCAAVGSLALWLLVPETRGLPLEDVYHSWHDHWLWGRHRCVRERARVDAAVPGTLEAEKGSDTV</sequence>
<comment type="similarity">
    <text evidence="2">Belongs to the major facilitator superfamily. Sugar transporter (TC 2.A.1.1) family.</text>
</comment>
<evidence type="ECO:0000256" key="8">
    <source>
        <dbReference type="SAM" id="Phobius"/>
    </source>
</evidence>
<dbReference type="EMBL" id="KK100279">
    <property type="protein sequence ID" value="KIZ07252.1"/>
    <property type="molecule type" value="Genomic_DNA"/>
</dbReference>
<feature type="region of interest" description="Disordered" evidence="7">
    <location>
        <begin position="1"/>
        <end position="23"/>
    </location>
</feature>
<feature type="compositionally biased region" description="Low complexity" evidence="7">
    <location>
        <begin position="8"/>
        <end position="23"/>
    </location>
</feature>
<dbReference type="PROSITE" id="PS50850">
    <property type="entry name" value="MFS"/>
    <property type="match status" value="1"/>
</dbReference>
<dbReference type="InterPro" id="IPR020846">
    <property type="entry name" value="MFS_dom"/>
</dbReference>
<feature type="transmembrane region" description="Helical" evidence="8">
    <location>
        <begin position="365"/>
        <end position="391"/>
    </location>
</feature>
<dbReference type="PANTHER" id="PTHR23500">
    <property type="entry name" value="SOLUTE CARRIER FAMILY 2, FACILITATED GLUCOSE TRANSPORTER"/>
    <property type="match status" value="1"/>
</dbReference>
<evidence type="ECO:0000313" key="11">
    <source>
        <dbReference type="Proteomes" id="UP000054498"/>
    </source>
</evidence>
<evidence type="ECO:0000256" key="3">
    <source>
        <dbReference type="ARBA" id="ARBA00022448"/>
    </source>
</evidence>
<dbReference type="InterPro" id="IPR036259">
    <property type="entry name" value="MFS_trans_sf"/>
</dbReference>
<feature type="transmembrane region" description="Helical" evidence="8">
    <location>
        <begin position="128"/>
        <end position="146"/>
    </location>
</feature>
<feature type="transmembrane region" description="Helical" evidence="8">
    <location>
        <begin position="212"/>
        <end position="235"/>
    </location>
</feature>
<dbReference type="AlphaFoldDB" id="A0A0D2N4N6"/>
<keyword evidence="5 8" id="KW-1133">Transmembrane helix</keyword>
<dbReference type="GeneID" id="25726824"/>